<dbReference type="InterPro" id="IPR050855">
    <property type="entry name" value="NDM-1-like"/>
</dbReference>
<reference evidence="2 3" key="1">
    <citation type="submission" date="2015-12" db="EMBL/GenBank/DDBJ databases">
        <title>Haloprofundus marisrubri gen. nov., sp. nov., an extremely halophilic archaeon isolated from the Discovery deep brine-seawater interface in the Red Sea.</title>
        <authorList>
            <person name="Zhang G."/>
            <person name="Stingl U."/>
            <person name="Rashid M."/>
        </authorList>
    </citation>
    <scope>NUCLEOTIDE SEQUENCE [LARGE SCALE GENOMIC DNA]</scope>
    <source>
        <strain evidence="2 3">SB9</strain>
    </source>
</reference>
<evidence type="ECO:0000313" key="3">
    <source>
        <dbReference type="Proteomes" id="UP000054387"/>
    </source>
</evidence>
<sequence>MPTELLSGVYDITVMEGTDRRLRAYLFDGSDDSESTPTLVDTGLAATTDRLFSRLDDLGVDPERVVITHGDGDHIGGLSAVIDRFDPEVFVPEQTDLADVEGVEESDVSRYGDGNELGPFEAVHVPGHEPDNHALVDAARGVVVAGDAVSGSDQRGLPEGYLILPPAVFSDDLNEAEENLERLLEYEFDAVLVFHGSSVLEGGQKKLDRFVNFPGKP</sequence>
<dbReference type="PANTHER" id="PTHR42951">
    <property type="entry name" value="METALLO-BETA-LACTAMASE DOMAIN-CONTAINING"/>
    <property type="match status" value="1"/>
</dbReference>
<dbReference type="Gene3D" id="3.60.15.10">
    <property type="entry name" value="Ribonuclease Z/Hydroxyacylglutathione hydrolase-like"/>
    <property type="match status" value="1"/>
</dbReference>
<dbReference type="Pfam" id="PF00753">
    <property type="entry name" value="Lactamase_B"/>
    <property type="match status" value="1"/>
</dbReference>
<dbReference type="RefSeq" id="WP_058580725.1">
    <property type="nucleotide sequence ID" value="NZ_LOPU01000016.1"/>
</dbReference>
<protein>
    <submittedName>
        <fullName evidence="2">Zn-dependent hydrolase</fullName>
    </submittedName>
</protein>
<dbReference type="Proteomes" id="UP000054387">
    <property type="component" value="Unassembled WGS sequence"/>
</dbReference>
<dbReference type="STRING" id="1514971.AUR64_07055"/>
<comment type="caution">
    <text evidence="2">The sequence shown here is derived from an EMBL/GenBank/DDBJ whole genome shotgun (WGS) entry which is preliminary data.</text>
</comment>
<feature type="domain" description="Metallo-beta-lactamase" evidence="1">
    <location>
        <begin position="9"/>
        <end position="195"/>
    </location>
</feature>
<dbReference type="SUPFAM" id="SSF56281">
    <property type="entry name" value="Metallo-hydrolase/oxidoreductase"/>
    <property type="match status" value="1"/>
</dbReference>
<dbReference type="AlphaFoldDB" id="A0A0W1RCU5"/>
<dbReference type="SMART" id="SM00849">
    <property type="entry name" value="Lactamase_B"/>
    <property type="match status" value="1"/>
</dbReference>
<gene>
    <name evidence="2" type="ORF">AUR64_07055</name>
</gene>
<dbReference type="GO" id="GO:0016787">
    <property type="term" value="F:hydrolase activity"/>
    <property type="evidence" value="ECO:0007669"/>
    <property type="project" value="UniProtKB-KW"/>
</dbReference>
<evidence type="ECO:0000313" key="2">
    <source>
        <dbReference type="EMBL" id="KTG10927.1"/>
    </source>
</evidence>
<name>A0A0W1RCU5_9EURY</name>
<keyword evidence="3" id="KW-1185">Reference proteome</keyword>
<organism evidence="2 3">
    <name type="scientific">Haloprofundus marisrubri</name>
    <dbReference type="NCBI Taxonomy" id="1514971"/>
    <lineage>
        <taxon>Archaea</taxon>
        <taxon>Methanobacteriati</taxon>
        <taxon>Methanobacteriota</taxon>
        <taxon>Stenosarchaea group</taxon>
        <taxon>Halobacteria</taxon>
        <taxon>Halobacteriales</taxon>
        <taxon>Haloferacaceae</taxon>
        <taxon>Haloprofundus</taxon>
    </lineage>
</organism>
<dbReference type="InterPro" id="IPR001279">
    <property type="entry name" value="Metallo-B-lactamas"/>
</dbReference>
<dbReference type="OrthoDB" id="197151at2157"/>
<keyword evidence="2" id="KW-0378">Hydrolase</keyword>
<dbReference type="InterPro" id="IPR036866">
    <property type="entry name" value="RibonucZ/Hydroxyglut_hydro"/>
</dbReference>
<evidence type="ECO:0000259" key="1">
    <source>
        <dbReference type="SMART" id="SM00849"/>
    </source>
</evidence>
<dbReference type="EMBL" id="LOPU01000016">
    <property type="protein sequence ID" value="KTG10927.1"/>
    <property type="molecule type" value="Genomic_DNA"/>
</dbReference>
<accession>A0A0W1RCU5</accession>
<proteinExistence type="predicted"/>